<evidence type="ECO:0000313" key="2">
    <source>
        <dbReference type="Proteomes" id="UP001055811"/>
    </source>
</evidence>
<organism evidence="1 2">
    <name type="scientific">Cichorium intybus</name>
    <name type="common">Chicory</name>
    <dbReference type="NCBI Taxonomy" id="13427"/>
    <lineage>
        <taxon>Eukaryota</taxon>
        <taxon>Viridiplantae</taxon>
        <taxon>Streptophyta</taxon>
        <taxon>Embryophyta</taxon>
        <taxon>Tracheophyta</taxon>
        <taxon>Spermatophyta</taxon>
        <taxon>Magnoliopsida</taxon>
        <taxon>eudicotyledons</taxon>
        <taxon>Gunneridae</taxon>
        <taxon>Pentapetalae</taxon>
        <taxon>asterids</taxon>
        <taxon>campanulids</taxon>
        <taxon>Asterales</taxon>
        <taxon>Asteraceae</taxon>
        <taxon>Cichorioideae</taxon>
        <taxon>Cichorieae</taxon>
        <taxon>Cichoriinae</taxon>
        <taxon>Cichorium</taxon>
    </lineage>
</organism>
<dbReference type="EMBL" id="CM042015">
    <property type="protein sequence ID" value="KAI3710576.1"/>
    <property type="molecule type" value="Genomic_DNA"/>
</dbReference>
<comment type="caution">
    <text evidence="1">The sequence shown here is derived from an EMBL/GenBank/DDBJ whole genome shotgun (WGS) entry which is preliminary data.</text>
</comment>
<dbReference type="Proteomes" id="UP001055811">
    <property type="component" value="Linkage Group LG07"/>
</dbReference>
<reference evidence="2" key="1">
    <citation type="journal article" date="2022" name="Mol. Ecol. Resour.">
        <title>The genomes of chicory, endive, great burdock and yacon provide insights into Asteraceae palaeo-polyploidization history and plant inulin production.</title>
        <authorList>
            <person name="Fan W."/>
            <person name="Wang S."/>
            <person name="Wang H."/>
            <person name="Wang A."/>
            <person name="Jiang F."/>
            <person name="Liu H."/>
            <person name="Zhao H."/>
            <person name="Xu D."/>
            <person name="Zhang Y."/>
        </authorList>
    </citation>
    <scope>NUCLEOTIDE SEQUENCE [LARGE SCALE GENOMIC DNA]</scope>
    <source>
        <strain evidence="2">cv. Punajuju</strain>
    </source>
</reference>
<evidence type="ECO:0000313" key="1">
    <source>
        <dbReference type="EMBL" id="KAI3710576.1"/>
    </source>
</evidence>
<accession>A0ACB9AM54</accession>
<reference evidence="1 2" key="2">
    <citation type="journal article" date="2022" name="Mol. Ecol. Resour.">
        <title>The genomes of chicory, endive, great burdock and yacon provide insights into Asteraceae paleo-polyploidization history and plant inulin production.</title>
        <authorList>
            <person name="Fan W."/>
            <person name="Wang S."/>
            <person name="Wang H."/>
            <person name="Wang A."/>
            <person name="Jiang F."/>
            <person name="Liu H."/>
            <person name="Zhao H."/>
            <person name="Xu D."/>
            <person name="Zhang Y."/>
        </authorList>
    </citation>
    <scope>NUCLEOTIDE SEQUENCE [LARGE SCALE GENOMIC DNA]</scope>
    <source>
        <strain evidence="2">cv. Punajuju</strain>
        <tissue evidence="1">Leaves</tissue>
    </source>
</reference>
<sequence>MNENSDVVQIFLGSFSIARRKILAEMRYEFTLMPDDINEKNIITEKPEELVMALAKAKADAVVSKLQTSDDQKKDVKPSILIASDTNCSSGLTSINRRLDNRMNFVRQYSKSQAKYMSLPSSQPPKFARTTVETDVPMKFIPYNNTHATKRVERKQSPRMDVAESGGKYILLIEFPGVSKDGIRVEVNNTTLTVQTTKGRTVVCSLSDGTRSAYHKREILEGPFEAVWPLPFDVNSDSVSAEFL</sequence>
<name>A0ACB9AM54_CICIN</name>
<protein>
    <submittedName>
        <fullName evidence="1">Uncharacterized protein</fullName>
    </submittedName>
</protein>
<keyword evidence="2" id="KW-1185">Reference proteome</keyword>
<proteinExistence type="predicted"/>
<gene>
    <name evidence="1" type="ORF">L2E82_40360</name>
</gene>